<accession>A0A1N6F145</accession>
<dbReference type="PROSITE" id="PS00610">
    <property type="entry name" value="NA_NEUROTRAN_SYMP_1"/>
    <property type="match status" value="1"/>
</dbReference>
<feature type="transmembrane region" description="Helical" evidence="7">
    <location>
        <begin position="150"/>
        <end position="171"/>
    </location>
</feature>
<feature type="transmembrane region" description="Helical" evidence="7">
    <location>
        <begin position="351"/>
        <end position="371"/>
    </location>
</feature>
<dbReference type="SUPFAM" id="SSF161070">
    <property type="entry name" value="SNF-like"/>
    <property type="match status" value="1"/>
</dbReference>
<dbReference type="InterPro" id="IPR047218">
    <property type="entry name" value="YocR/YhdH-like"/>
</dbReference>
<feature type="transmembrane region" description="Helical" evidence="7">
    <location>
        <begin position="257"/>
        <end position="281"/>
    </location>
</feature>
<feature type="transmembrane region" description="Helical" evidence="7">
    <location>
        <begin position="92"/>
        <end position="119"/>
    </location>
</feature>
<comment type="subcellular location">
    <subcellularLocation>
        <location evidence="1">Membrane</location>
        <topology evidence="1">Multi-pass membrane protein</topology>
    </subcellularLocation>
</comment>
<dbReference type="Proteomes" id="UP000198461">
    <property type="component" value="Unassembled WGS sequence"/>
</dbReference>
<keyword evidence="2 6" id="KW-0813">Transport</keyword>
<keyword evidence="3 6" id="KW-0812">Transmembrane</keyword>
<dbReference type="PANTHER" id="PTHR42948:SF1">
    <property type="entry name" value="TRANSPORTER"/>
    <property type="match status" value="1"/>
</dbReference>
<evidence type="ECO:0000256" key="4">
    <source>
        <dbReference type="ARBA" id="ARBA00022989"/>
    </source>
</evidence>
<keyword evidence="4 7" id="KW-1133">Transmembrane helix</keyword>
<dbReference type="CDD" id="cd10336">
    <property type="entry name" value="SLC6sbd_Tyt1-Like"/>
    <property type="match status" value="1"/>
</dbReference>
<gene>
    <name evidence="8" type="ORF">SAMN05443662_0869</name>
</gene>
<dbReference type="GO" id="GO:0016020">
    <property type="term" value="C:membrane"/>
    <property type="evidence" value="ECO:0007669"/>
    <property type="project" value="UniProtKB-SubCell"/>
</dbReference>
<evidence type="ECO:0000313" key="9">
    <source>
        <dbReference type="Proteomes" id="UP000198461"/>
    </source>
</evidence>
<reference evidence="8 9" key="1">
    <citation type="submission" date="2016-11" db="EMBL/GenBank/DDBJ databases">
        <authorList>
            <person name="Jaros S."/>
            <person name="Januszkiewicz K."/>
            <person name="Wedrychowicz H."/>
        </authorList>
    </citation>
    <scope>NUCLEOTIDE SEQUENCE [LARGE SCALE GENOMIC DNA]</scope>
    <source>
        <strain evidence="8 9">DSM 17737</strain>
    </source>
</reference>
<name>A0A1N6F145_9GAMM</name>
<dbReference type="STRING" id="364032.SAMN05443662_0869"/>
<evidence type="ECO:0000256" key="5">
    <source>
        <dbReference type="ARBA" id="ARBA00023136"/>
    </source>
</evidence>
<organism evidence="8 9">
    <name type="scientific">Sulfurivirga caldicuralii</name>
    <dbReference type="NCBI Taxonomy" id="364032"/>
    <lineage>
        <taxon>Bacteria</taxon>
        <taxon>Pseudomonadati</taxon>
        <taxon>Pseudomonadota</taxon>
        <taxon>Gammaproteobacteria</taxon>
        <taxon>Thiotrichales</taxon>
        <taxon>Piscirickettsiaceae</taxon>
        <taxon>Sulfurivirga</taxon>
    </lineage>
</organism>
<comment type="similarity">
    <text evidence="6">Belongs to the sodium:neurotransmitter symporter (SNF) (TC 2.A.22) family.</text>
</comment>
<dbReference type="RefSeq" id="WP_074201423.1">
    <property type="nucleotide sequence ID" value="NZ_FSRE01000002.1"/>
</dbReference>
<feature type="transmembrane region" description="Helical" evidence="7">
    <location>
        <begin position="309"/>
        <end position="331"/>
    </location>
</feature>
<evidence type="ECO:0000256" key="3">
    <source>
        <dbReference type="ARBA" id="ARBA00022692"/>
    </source>
</evidence>
<evidence type="ECO:0000313" key="8">
    <source>
        <dbReference type="EMBL" id="SIN89028.1"/>
    </source>
</evidence>
<dbReference type="AlphaFoldDB" id="A0A1N6F145"/>
<evidence type="ECO:0000256" key="1">
    <source>
        <dbReference type="ARBA" id="ARBA00004141"/>
    </source>
</evidence>
<feature type="transmembrane region" description="Helical" evidence="7">
    <location>
        <begin position="391"/>
        <end position="410"/>
    </location>
</feature>
<keyword evidence="5 7" id="KW-0472">Membrane</keyword>
<proteinExistence type="inferred from homology"/>
<keyword evidence="9" id="KW-1185">Reference proteome</keyword>
<dbReference type="PROSITE" id="PS50267">
    <property type="entry name" value="NA_NEUROTRAN_SYMP_3"/>
    <property type="match status" value="1"/>
</dbReference>
<feature type="transmembrane region" description="Helical" evidence="7">
    <location>
        <begin position="178"/>
        <end position="198"/>
    </location>
</feature>
<dbReference type="GO" id="GO:0015293">
    <property type="term" value="F:symporter activity"/>
    <property type="evidence" value="ECO:0007669"/>
    <property type="project" value="UniProtKB-KW"/>
</dbReference>
<dbReference type="InterPro" id="IPR000175">
    <property type="entry name" value="Na/ntran_symport"/>
</dbReference>
<feature type="transmembrane region" description="Helical" evidence="7">
    <location>
        <begin position="218"/>
        <end position="245"/>
    </location>
</feature>
<dbReference type="PANTHER" id="PTHR42948">
    <property type="entry name" value="TRANSPORTER"/>
    <property type="match status" value="1"/>
</dbReference>
<dbReference type="EMBL" id="FSRE01000002">
    <property type="protein sequence ID" value="SIN89028.1"/>
    <property type="molecule type" value="Genomic_DNA"/>
</dbReference>
<dbReference type="PRINTS" id="PR00176">
    <property type="entry name" value="NANEUSMPORT"/>
</dbReference>
<dbReference type="Pfam" id="PF00209">
    <property type="entry name" value="SNF"/>
    <property type="match status" value="2"/>
</dbReference>
<dbReference type="NCBIfam" id="NF037979">
    <property type="entry name" value="Na_transp"/>
    <property type="match status" value="1"/>
</dbReference>
<feature type="transmembrane region" description="Helical" evidence="7">
    <location>
        <begin position="456"/>
        <end position="472"/>
    </location>
</feature>
<evidence type="ECO:0000256" key="6">
    <source>
        <dbReference type="RuleBase" id="RU003732"/>
    </source>
</evidence>
<evidence type="ECO:0000256" key="2">
    <source>
        <dbReference type="ARBA" id="ARBA00022448"/>
    </source>
</evidence>
<protein>
    <recommendedName>
        <fullName evidence="6">Transporter</fullName>
    </recommendedName>
</protein>
<keyword evidence="6" id="KW-0769">Symport</keyword>
<feature type="transmembrane region" description="Helical" evidence="7">
    <location>
        <begin position="431"/>
        <end position="450"/>
    </location>
</feature>
<dbReference type="InterPro" id="IPR037272">
    <property type="entry name" value="SNS_sf"/>
</dbReference>
<feature type="transmembrane region" description="Helical" evidence="7">
    <location>
        <begin position="16"/>
        <end position="35"/>
    </location>
</feature>
<feature type="transmembrane region" description="Helical" evidence="7">
    <location>
        <begin position="47"/>
        <end position="71"/>
    </location>
</feature>
<dbReference type="Gene3D" id="1.20.1740.10">
    <property type="entry name" value="Amino acid/polyamine transporter I"/>
    <property type="match status" value="1"/>
</dbReference>
<evidence type="ECO:0000256" key="7">
    <source>
        <dbReference type="SAM" id="Phobius"/>
    </source>
</evidence>
<sequence length="487" mass="52873">MSAIELSKPQWSSQKVFILAAVGSAVGLGNIWKFPYIAGENGGGAFVLVYLLCVALIGLPVLMAEIGLGRMGKANSPQAMANLAAEFRASPLWSLVGLSGVLAGVLILSFYTVIAGWAIDYFVESAVGHFRGIQADAIGKHFSDLLANPWALLFWHTVIVLMTVGIVAKGVKGGLEKAVNFMMPLLFFILLVLLGWSASQQSFGESLRFLFAPDFSKLTWEAVLIAMGHAFFTLSIGMGAMMVYGSYLPERHSIPKAAVWIVFADTAVALLAGIIIFTVVFGNGLEPGAGPGLLFQTLPVAFGQMSGGWFWGTLFFFLVVLAALSSAISLIEPAVSWVEQNWRMKRSTATWLLGFLVWLLGIGTVLSFNAWKHVHFLPGKTFFDSLDFITANIMLPLGGMLMAIFMAWVVSDKARQAEFRLPPALDGAFRFDLRAIAPVGVLIVFASNLVSDPYRQMIAVAVALALYALYAYNRSRFNLMLSEQGLR</sequence>